<dbReference type="GO" id="GO:0005507">
    <property type="term" value="F:copper ion binding"/>
    <property type="evidence" value="ECO:0007669"/>
    <property type="project" value="InterPro"/>
</dbReference>
<dbReference type="RefSeq" id="WP_146237195.1">
    <property type="nucleotide sequence ID" value="NZ_QJSX01000003.1"/>
</dbReference>
<evidence type="ECO:0000256" key="5">
    <source>
        <dbReference type="ARBA" id="ARBA00022982"/>
    </source>
</evidence>
<dbReference type="PANTHER" id="PTHR11709:SF394">
    <property type="entry name" value="FI03373P-RELATED"/>
    <property type="match status" value="1"/>
</dbReference>
<evidence type="ECO:0000259" key="10">
    <source>
        <dbReference type="Pfam" id="PF00127"/>
    </source>
</evidence>
<comment type="subcellular location">
    <subcellularLocation>
        <location evidence="1">Periplasm</location>
    </subcellularLocation>
</comment>
<dbReference type="InterPro" id="IPR002386">
    <property type="entry name" value="Amicyanin/Pseudoazurin"/>
</dbReference>
<dbReference type="SUPFAM" id="SSF49503">
    <property type="entry name" value="Cupredoxins"/>
    <property type="match status" value="3"/>
</dbReference>
<keyword evidence="7 8" id="KW-0186">Copper</keyword>
<accession>A0A318S8Q8</accession>
<dbReference type="AlphaFoldDB" id="A0A318S8Q8"/>
<evidence type="ECO:0000256" key="3">
    <source>
        <dbReference type="ARBA" id="ARBA00022723"/>
    </source>
</evidence>
<evidence type="ECO:0000256" key="1">
    <source>
        <dbReference type="ARBA" id="ARBA00004418"/>
    </source>
</evidence>
<evidence type="ECO:0000256" key="2">
    <source>
        <dbReference type="ARBA" id="ARBA00022448"/>
    </source>
</evidence>
<evidence type="ECO:0000259" key="11">
    <source>
        <dbReference type="Pfam" id="PF00394"/>
    </source>
</evidence>
<keyword evidence="4" id="KW-0574">Periplasm</keyword>
<comment type="caution">
    <text evidence="13">The sequence shown here is derived from an EMBL/GenBank/DDBJ whole genome shotgun (WGS) entry which is preliminary data.</text>
</comment>
<keyword evidence="14" id="KW-1185">Reference proteome</keyword>
<evidence type="ECO:0000256" key="6">
    <source>
        <dbReference type="ARBA" id="ARBA00023002"/>
    </source>
</evidence>
<feature type="binding site" evidence="8">
    <location>
        <position position="422"/>
    </location>
    <ligand>
        <name>Cu cation</name>
        <dbReference type="ChEBI" id="CHEBI:23378"/>
    </ligand>
</feature>
<protein>
    <submittedName>
        <fullName evidence="13">FtsP/CotA-like multicopper oxidase with cupredoxin domain</fullName>
    </submittedName>
</protein>
<feature type="domain" description="Plastocyanin-like" evidence="12">
    <location>
        <begin position="89"/>
        <end position="183"/>
    </location>
</feature>
<dbReference type="GO" id="GO:0016491">
    <property type="term" value="F:oxidoreductase activity"/>
    <property type="evidence" value="ECO:0007669"/>
    <property type="project" value="UniProtKB-KW"/>
</dbReference>
<evidence type="ECO:0000256" key="8">
    <source>
        <dbReference type="PIRSR" id="PIRSR602386-1"/>
    </source>
</evidence>
<reference evidence="13 14" key="1">
    <citation type="submission" date="2018-06" db="EMBL/GenBank/DDBJ databases">
        <title>Genomic Encyclopedia of Type Strains, Phase IV (KMG-IV): sequencing the most valuable type-strain genomes for metagenomic binning, comparative biology and taxonomic classification.</title>
        <authorList>
            <person name="Goeker M."/>
        </authorList>
    </citation>
    <scope>NUCLEOTIDE SEQUENCE [LARGE SCALE GENOMIC DNA]</scope>
    <source>
        <strain evidence="13 14">DSM 18048</strain>
    </source>
</reference>
<dbReference type="PANTHER" id="PTHR11709">
    <property type="entry name" value="MULTI-COPPER OXIDASE"/>
    <property type="match status" value="1"/>
</dbReference>
<feature type="chain" id="PRO_5016426840" evidence="9">
    <location>
        <begin position="27"/>
        <end position="436"/>
    </location>
</feature>
<keyword evidence="9" id="KW-0732">Signal</keyword>
<keyword evidence="5" id="KW-0249">Electron transport</keyword>
<feature type="binding site" evidence="8">
    <location>
        <position position="430"/>
    </location>
    <ligand>
        <name>Cu cation</name>
        <dbReference type="ChEBI" id="CHEBI:23378"/>
    </ligand>
</feature>
<proteinExistence type="predicted"/>
<dbReference type="GO" id="GO:0042597">
    <property type="term" value="C:periplasmic space"/>
    <property type="evidence" value="ECO:0007669"/>
    <property type="project" value="UniProtKB-SubCell"/>
</dbReference>
<dbReference type="InterPro" id="IPR000923">
    <property type="entry name" value="BlueCu_1"/>
</dbReference>
<dbReference type="Pfam" id="PF00127">
    <property type="entry name" value="Copper-bind"/>
    <property type="match status" value="1"/>
</dbReference>
<dbReference type="InterPro" id="IPR008972">
    <property type="entry name" value="Cupredoxin"/>
</dbReference>
<evidence type="ECO:0000259" key="12">
    <source>
        <dbReference type="Pfam" id="PF07732"/>
    </source>
</evidence>
<keyword evidence="6" id="KW-0560">Oxidoreductase</keyword>
<dbReference type="CDD" id="cd11024">
    <property type="entry name" value="CuRO_1_2DMCO_NIR_like"/>
    <property type="match status" value="1"/>
</dbReference>
<dbReference type="Gene3D" id="2.60.40.420">
    <property type="entry name" value="Cupredoxins - blue copper proteins"/>
    <property type="match status" value="3"/>
</dbReference>
<comment type="cofactor">
    <cofactor evidence="8">
        <name>Cu cation</name>
        <dbReference type="ChEBI" id="CHEBI:23378"/>
    </cofactor>
    <text evidence="8">Binds 1 copper ion per subunit.</text>
</comment>
<dbReference type="InterPro" id="IPR011707">
    <property type="entry name" value="Cu-oxidase-like_N"/>
</dbReference>
<evidence type="ECO:0000256" key="4">
    <source>
        <dbReference type="ARBA" id="ARBA00022764"/>
    </source>
</evidence>
<feature type="domain" description="Blue (type 1) copper" evidence="10">
    <location>
        <begin position="355"/>
        <end position="434"/>
    </location>
</feature>
<dbReference type="EMBL" id="QJSX01000003">
    <property type="protein sequence ID" value="PYE55427.1"/>
    <property type="molecule type" value="Genomic_DNA"/>
</dbReference>
<evidence type="ECO:0000256" key="7">
    <source>
        <dbReference type="ARBA" id="ARBA00023008"/>
    </source>
</evidence>
<name>A0A318S8Q8_9DEIO</name>
<dbReference type="InterPro" id="IPR001117">
    <property type="entry name" value="Cu-oxidase_2nd"/>
</dbReference>
<feature type="binding site" evidence="8">
    <location>
        <position position="425"/>
    </location>
    <ligand>
        <name>Cu cation</name>
        <dbReference type="ChEBI" id="CHEBI:23378"/>
    </ligand>
</feature>
<feature type="domain" description="Plastocyanin-like" evidence="11">
    <location>
        <begin position="191"/>
        <end position="292"/>
    </location>
</feature>
<evidence type="ECO:0000256" key="9">
    <source>
        <dbReference type="SAM" id="SignalP"/>
    </source>
</evidence>
<evidence type="ECO:0000313" key="13">
    <source>
        <dbReference type="EMBL" id="PYE55427.1"/>
    </source>
</evidence>
<feature type="binding site" evidence="8">
    <location>
        <position position="387"/>
    </location>
    <ligand>
        <name>Cu cation</name>
        <dbReference type="ChEBI" id="CHEBI:23378"/>
    </ligand>
</feature>
<dbReference type="GO" id="GO:0009055">
    <property type="term" value="F:electron transfer activity"/>
    <property type="evidence" value="ECO:0007669"/>
    <property type="project" value="InterPro"/>
</dbReference>
<sequence length="436" mass="47190">MNIRALLPFTKCFALASLLLAPAPLAADVPSRDEIVKRFVNAANGTVPTTKFTGEVRAYTLEVHEIETEIAPGVKVKQWAFGVPGGAPSVPGPEIRAKVGDLVRITLRNTTGRAHTIHLHGINSLAQEMDGVPHTSHAVLPGESFTYEFVATEAGSFMYHCHVETNLHLDMGMYGAVVIEPREPQAWSKDHVLMLDEWDSRQDPDVTPHRATPNYFLVNGRAYPFIADLAIPNGEVHLLRFMNIGSEVHSMHLHGMTFLVVAKDGQDLAAPYQADTLLLGPGERYDVLVKGRDGTFPLHDHIPPHGTNDGVDPGGMHFMVVGGPALDARGQVAPTHDHDHAAAETSLPEVQSGTVDVAISGFKFSAPILRVKRGTKVVWTNMDLAAHALGVKGPKEASSWSLGKGGRFAVTFDAVGTYDVQCGPHPFMTMKILVEN</sequence>
<dbReference type="CDD" id="cd04202">
    <property type="entry name" value="CuRO_D2_2dMcoN_like"/>
    <property type="match status" value="1"/>
</dbReference>
<dbReference type="PRINTS" id="PR00155">
    <property type="entry name" value="AMICYANIN"/>
</dbReference>
<dbReference type="OrthoDB" id="9757546at2"/>
<keyword evidence="3 8" id="KW-0479">Metal-binding</keyword>
<organism evidence="13 14">
    <name type="scientific">Deinococcus yavapaiensis KR-236</name>
    <dbReference type="NCBI Taxonomy" id="694435"/>
    <lineage>
        <taxon>Bacteria</taxon>
        <taxon>Thermotogati</taxon>
        <taxon>Deinococcota</taxon>
        <taxon>Deinococci</taxon>
        <taxon>Deinococcales</taxon>
        <taxon>Deinococcaceae</taxon>
        <taxon>Deinococcus</taxon>
    </lineage>
</organism>
<keyword evidence="2" id="KW-0813">Transport</keyword>
<dbReference type="Pfam" id="PF00394">
    <property type="entry name" value="Cu-oxidase"/>
    <property type="match status" value="1"/>
</dbReference>
<evidence type="ECO:0000313" key="14">
    <source>
        <dbReference type="Proteomes" id="UP000248326"/>
    </source>
</evidence>
<dbReference type="Proteomes" id="UP000248326">
    <property type="component" value="Unassembled WGS sequence"/>
</dbReference>
<gene>
    <name evidence="13" type="ORF">DES52_103260</name>
</gene>
<dbReference type="Pfam" id="PF07732">
    <property type="entry name" value="Cu-oxidase_3"/>
    <property type="match status" value="1"/>
</dbReference>
<dbReference type="InterPro" id="IPR045087">
    <property type="entry name" value="Cu-oxidase_fam"/>
</dbReference>
<feature type="signal peptide" evidence="9">
    <location>
        <begin position="1"/>
        <end position="26"/>
    </location>
</feature>